<sequence length="267" mass="28901">MARSLREVRTEIGERWKYIVKRSGVHSEAFHCLPHSPKILGSGHKTELGNGIGVLTAVVYMSPHSEAFGPRSKRTLCPWAGKCALACLGFNSGLLVTSTSQRARLWKTALFLGDRVLFRELISLEIAAHEARAAKLGKTPAVRVDGSTDTGFGAELAPNFPGVQFYDYTKGIARLARPRAANYHLTYSVSELSPADLTPIAENLAVVFDIRKGEALPETFAGRRVIDGDTHDARFTDPAGVVVGLSFKAAADREGHKTLAGDFIAKV</sequence>
<name>A0A0F9RAG2_9ZZZZ</name>
<organism evidence="2">
    <name type="scientific">marine sediment metagenome</name>
    <dbReference type="NCBI Taxonomy" id="412755"/>
    <lineage>
        <taxon>unclassified sequences</taxon>
        <taxon>metagenomes</taxon>
        <taxon>ecological metagenomes</taxon>
    </lineage>
</organism>
<reference evidence="2" key="1">
    <citation type="journal article" date="2015" name="Nature">
        <title>Complex archaea that bridge the gap between prokaryotes and eukaryotes.</title>
        <authorList>
            <person name="Spang A."/>
            <person name="Saw J.H."/>
            <person name="Jorgensen S.L."/>
            <person name="Zaremba-Niedzwiedzka K."/>
            <person name="Martijn J."/>
            <person name="Lind A.E."/>
            <person name="van Eijk R."/>
            <person name="Schleper C."/>
            <person name="Guy L."/>
            <person name="Ettema T.J."/>
        </authorList>
    </citation>
    <scope>NUCLEOTIDE SEQUENCE</scope>
</reference>
<proteinExistence type="predicted"/>
<feature type="domain" description="Gene product 88" evidence="1">
    <location>
        <begin position="54"/>
        <end position="254"/>
    </location>
</feature>
<evidence type="ECO:0000259" key="1">
    <source>
        <dbReference type="Pfam" id="PF17338"/>
    </source>
</evidence>
<evidence type="ECO:0000313" key="2">
    <source>
        <dbReference type="EMBL" id="KKN46302.1"/>
    </source>
</evidence>
<comment type="caution">
    <text evidence="2">The sequence shown here is derived from an EMBL/GenBank/DDBJ whole genome shotgun (WGS) entry which is preliminary data.</text>
</comment>
<accession>A0A0F9RAG2</accession>
<dbReference type="EMBL" id="LAZR01001337">
    <property type="protein sequence ID" value="KKN46302.1"/>
    <property type="molecule type" value="Genomic_DNA"/>
</dbReference>
<gene>
    <name evidence="2" type="ORF">LCGC14_0674190</name>
</gene>
<dbReference type="InterPro" id="IPR020290">
    <property type="entry name" value="Gp88"/>
</dbReference>
<dbReference type="Pfam" id="PF17338">
    <property type="entry name" value="GP88"/>
    <property type="match status" value="1"/>
</dbReference>
<dbReference type="AlphaFoldDB" id="A0A0F9RAG2"/>
<protein>
    <recommendedName>
        <fullName evidence="1">Gene product 88 domain-containing protein</fullName>
    </recommendedName>
</protein>